<evidence type="ECO:0000313" key="1">
    <source>
        <dbReference type="EMBL" id="SAK90523.1"/>
    </source>
</evidence>
<dbReference type="STRING" id="1777140.AWB79_06583"/>
<protein>
    <submittedName>
        <fullName evidence="1">Uncharacterized protein</fullName>
    </submittedName>
</protein>
<dbReference type="EMBL" id="FCOA02000036">
    <property type="protein sequence ID" value="SAK90523.1"/>
    <property type="molecule type" value="Genomic_DNA"/>
</dbReference>
<reference evidence="1" key="1">
    <citation type="submission" date="2016-01" db="EMBL/GenBank/DDBJ databases">
        <authorList>
            <person name="Peeters C."/>
        </authorList>
    </citation>
    <scope>NUCLEOTIDE SEQUENCE</scope>
    <source>
        <strain evidence="1">LMG 29322</strain>
    </source>
</reference>
<accession>A0A158D7R6</accession>
<dbReference type="Proteomes" id="UP000054851">
    <property type="component" value="Unassembled WGS sequence"/>
</dbReference>
<organism evidence="1 2">
    <name type="scientific">Caballeronia hypogeia</name>
    <dbReference type="NCBI Taxonomy" id="1777140"/>
    <lineage>
        <taxon>Bacteria</taxon>
        <taxon>Pseudomonadati</taxon>
        <taxon>Pseudomonadota</taxon>
        <taxon>Betaproteobacteria</taxon>
        <taxon>Burkholderiales</taxon>
        <taxon>Burkholderiaceae</taxon>
        <taxon>Caballeronia</taxon>
    </lineage>
</organism>
<dbReference type="RefSeq" id="WP_198399144.1">
    <property type="nucleotide sequence ID" value="NZ_FCOA02000036.1"/>
</dbReference>
<dbReference type="AlphaFoldDB" id="A0A158D7R6"/>
<comment type="caution">
    <text evidence="1">The sequence shown here is derived from an EMBL/GenBank/DDBJ whole genome shotgun (WGS) entry which is preliminary data.</text>
</comment>
<name>A0A158D7R6_9BURK</name>
<keyword evidence="2" id="KW-1185">Reference proteome</keyword>
<gene>
    <name evidence="1" type="ORF">AWB79_06583</name>
</gene>
<proteinExistence type="predicted"/>
<evidence type="ECO:0000313" key="2">
    <source>
        <dbReference type="Proteomes" id="UP000054851"/>
    </source>
</evidence>
<sequence>MKIEAAPIAAAALLADDAERDAESAEAAPVAEQLSYDDLLPYLLLPMAGAY</sequence>